<accession>A0A2N5XZ93</accession>
<dbReference type="EMBL" id="PKLZ01000013">
    <property type="protein sequence ID" value="PLW81464.1"/>
    <property type="molecule type" value="Genomic_DNA"/>
</dbReference>
<proteinExistence type="predicted"/>
<evidence type="ECO:0000313" key="3">
    <source>
        <dbReference type="Proteomes" id="UP000234845"/>
    </source>
</evidence>
<dbReference type="InterPro" id="IPR036694">
    <property type="entry name" value="Dodecin-like_sf"/>
</dbReference>
<protein>
    <submittedName>
        <fullName evidence="2">Dodecin domain-containing protein</fullName>
    </submittedName>
</protein>
<dbReference type="PANTHER" id="PTHR39324">
    <property type="entry name" value="CALCIUM DODECIN"/>
    <property type="match status" value="1"/>
</dbReference>
<dbReference type="PANTHER" id="PTHR39324:SF1">
    <property type="entry name" value="CALCIUM DODECIN"/>
    <property type="match status" value="1"/>
</dbReference>
<comment type="caution">
    <text evidence="2">The sequence shown here is derived from an EMBL/GenBank/DDBJ whole genome shotgun (WGS) entry which is preliminary data.</text>
</comment>
<evidence type="ECO:0000256" key="1">
    <source>
        <dbReference type="SAM" id="MobiDB-lite"/>
    </source>
</evidence>
<feature type="region of interest" description="Disordered" evidence="1">
    <location>
        <begin position="1"/>
        <end position="20"/>
    </location>
</feature>
<dbReference type="SUPFAM" id="SSF89807">
    <property type="entry name" value="Dodecin-like"/>
    <property type="match status" value="1"/>
</dbReference>
<dbReference type="AlphaFoldDB" id="A0A2N5XZ93"/>
<reference evidence="3" key="1">
    <citation type="submission" date="2017-11" db="EMBL/GenBank/DDBJ databases">
        <title>The draft genome sequence of Chromatocurvus sp. F02.</title>
        <authorList>
            <person name="Du Z.-J."/>
            <person name="Chang Y.-Q."/>
        </authorList>
    </citation>
    <scope>NUCLEOTIDE SEQUENCE [LARGE SCALE GENOMIC DNA]</scope>
    <source>
        <strain evidence="3">F02</strain>
    </source>
</reference>
<dbReference type="InterPro" id="IPR025543">
    <property type="entry name" value="Dodecin-like"/>
</dbReference>
<sequence length="67" mass="7576">MSVARVTEISSSSPESFEHAIQQGIERATKTLKNVEGAWIKEQKVALDNGKIIEYRVDMHITFVLED</sequence>
<name>A0A2N5XZ93_9GAMM</name>
<dbReference type="Gene3D" id="3.30.1660.10">
    <property type="entry name" value="Flavin-binding protein dodecin"/>
    <property type="match status" value="1"/>
</dbReference>
<dbReference type="Pfam" id="PF07311">
    <property type="entry name" value="Dodecin"/>
    <property type="match status" value="1"/>
</dbReference>
<dbReference type="RefSeq" id="WP_101522471.1">
    <property type="nucleotide sequence ID" value="NZ_PKLZ01000013.1"/>
</dbReference>
<dbReference type="OrthoDB" id="9805449at2"/>
<evidence type="ECO:0000313" key="2">
    <source>
        <dbReference type="EMBL" id="PLW81464.1"/>
    </source>
</evidence>
<dbReference type="Proteomes" id="UP000234845">
    <property type="component" value="Unassembled WGS sequence"/>
</dbReference>
<keyword evidence="3" id="KW-1185">Reference proteome</keyword>
<dbReference type="InterPro" id="IPR009923">
    <property type="entry name" value="Dodecin"/>
</dbReference>
<gene>
    <name evidence="2" type="ORF">CWI75_15690</name>
</gene>
<organism evidence="2 3">
    <name type="scientific">Kineobactrum sediminis</name>
    <dbReference type="NCBI Taxonomy" id="1905677"/>
    <lineage>
        <taxon>Bacteria</taxon>
        <taxon>Pseudomonadati</taxon>
        <taxon>Pseudomonadota</taxon>
        <taxon>Gammaproteobacteria</taxon>
        <taxon>Cellvibrionales</taxon>
        <taxon>Halieaceae</taxon>
        <taxon>Kineobactrum</taxon>
    </lineage>
</organism>